<accession>A0A916XZD1</accession>
<sequence>MTAMPAALDAPDWFRTPSADFQPATFWFWHAIPSEPEMTRQLKDMKATGIGTVMVQARLAMPIEDYLSPAYLAAFRFACAEARRLGLRVTIYDEYNWMSGHGGGRTVDGADHLRERHLFWTRGIVGSEGTLSLALSGIASPFYDFLGDVGKSWVYEGGMPLWGEWTIVAAAAAPSRTAPVGPASTGTSPTGSAGSVDAAGAQYTLDEVADVTPLAKLVSSGEDGCRIAVERLAAGTEVTVFVAARCRSSRMINYLMPEAAERFAAVVYAPLLEAAGGTAEGFFFDHPYAGFYGWDQHHGDLGNSLLWDDRLPDLLDDTTPLALQLLALTRDIGAETAGLRTRFFETYQSQLHEAFFGTLSRWTAARGIGFSGHELLTHVGAWGLQDGLGGFDPRSMPGVDYFAIDAFRTHTSVDAADYAPQLSARFGDSVARAHGRKRCTIEQYSTGRETGLPGLAGQWGLTLEKFRAQAIRHLLFGARQILLHAYNASDGVDGDTRLLSPRFDFPPGFNFQPWWEDCPGVFRELSRISAFLEDGEPLRPVALLYPLAAINAGAPSPDCGRHFGWWAEALARAGIGYDIVDEAGLARLMTGGEQAGPGLTGNPALATADSDPFAEPSLAGYRTLILPSADTLATSASAGHLAAFSRAGGAILASGAAHLHIGRPDEDGSAILAGLAGFRLLPAAGKADIEAAVAALRRPCPDIRFDAGPTWNAVLREGATWKIALFNDADVPRRVTLIVNAPIGVVRRWDPGNGTAAVLDVTAVGGAFVLTLAAQEVLCLTVEDGELAPRSPKASDPFGDGPAAIDLIDGWIFQTRGGVASPRAIDVTRGWEVQGFADFAGTGLYRRTVDLPPLTDGLGWHLVLPDVRETAECFVDGISVGRHVAGEAAFALGGVSGAVRLELHLRNTAANRYYPGTPFWDGLYEPSGLIEPPRLEVRAIWVEGVV</sequence>
<evidence type="ECO:0000313" key="2">
    <source>
        <dbReference type="Proteomes" id="UP000613160"/>
    </source>
</evidence>
<dbReference type="RefSeq" id="WP_188851523.1">
    <property type="nucleotide sequence ID" value="NZ_BMJJ01000006.1"/>
</dbReference>
<dbReference type="InterPro" id="IPR029062">
    <property type="entry name" value="Class_I_gatase-like"/>
</dbReference>
<dbReference type="Proteomes" id="UP000613160">
    <property type="component" value="Unassembled WGS sequence"/>
</dbReference>
<dbReference type="PANTHER" id="PTHR36848">
    <property type="entry name" value="DNA-BINDING PROTEIN (PUTATIVE SECRETED PROTEIN)-RELATED"/>
    <property type="match status" value="1"/>
</dbReference>
<gene>
    <name evidence="1" type="ORF">GCM10011335_27300</name>
</gene>
<dbReference type="SUPFAM" id="SSF49785">
    <property type="entry name" value="Galactose-binding domain-like"/>
    <property type="match status" value="1"/>
</dbReference>
<dbReference type="EMBL" id="BMJJ01000006">
    <property type="protein sequence ID" value="GGD22941.1"/>
    <property type="molecule type" value="Genomic_DNA"/>
</dbReference>
<evidence type="ECO:0000313" key="1">
    <source>
        <dbReference type="EMBL" id="GGD22941.1"/>
    </source>
</evidence>
<dbReference type="InterPro" id="IPR053161">
    <property type="entry name" value="Ulvan_degrading_GH"/>
</dbReference>
<dbReference type="Gene3D" id="2.60.120.260">
    <property type="entry name" value="Galactose-binding domain-like"/>
    <property type="match status" value="1"/>
</dbReference>
<dbReference type="InterPro" id="IPR008979">
    <property type="entry name" value="Galactose-bd-like_sf"/>
</dbReference>
<dbReference type="PANTHER" id="PTHR36848:SF2">
    <property type="entry name" value="SECRETED PROTEIN"/>
    <property type="match status" value="1"/>
</dbReference>
<reference evidence="1" key="1">
    <citation type="journal article" date="2014" name="Int. J. Syst. Evol. Microbiol.">
        <title>Complete genome sequence of Corynebacterium casei LMG S-19264T (=DSM 44701T), isolated from a smear-ripened cheese.</title>
        <authorList>
            <consortium name="US DOE Joint Genome Institute (JGI-PGF)"/>
            <person name="Walter F."/>
            <person name="Albersmeier A."/>
            <person name="Kalinowski J."/>
            <person name="Ruckert C."/>
        </authorList>
    </citation>
    <scope>NUCLEOTIDE SEQUENCE</scope>
    <source>
        <strain evidence="1">CGMCC 1.15493</strain>
    </source>
</reference>
<keyword evidence="2" id="KW-1185">Reference proteome</keyword>
<dbReference type="Gene3D" id="3.40.50.880">
    <property type="match status" value="1"/>
</dbReference>
<comment type="caution">
    <text evidence="1">The sequence shown here is derived from an EMBL/GenBank/DDBJ whole genome shotgun (WGS) entry which is preliminary data.</text>
</comment>
<evidence type="ECO:0008006" key="3">
    <source>
        <dbReference type="Google" id="ProtNLM"/>
    </source>
</evidence>
<dbReference type="AlphaFoldDB" id="A0A916XZD1"/>
<name>A0A916XZD1_9HYPH</name>
<proteinExistence type="predicted"/>
<protein>
    <recommendedName>
        <fullName evidence="3">Alpha-L-rhamnosidase-like protein</fullName>
    </recommendedName>
</protein>
<organism evidence="1 2">
    <name type="scientific">Aureimonas glaciei</name>
    <dbReference type="NCBI Taxonomy" id="1776957"/>
    <lineage>
        <taxon>Bacteria</taxon>
        <taxon>Pseudomonadati</taxon>
        <taxon>Pseudomonadota</taxon>
        <taxon>Alphaproteobacteria</taxon>
        <taxon>Hyphomicrobiales</taxon>
        <taxon>Aurantimonadaceae</taxon>
        <taxon>Aureimonas</taxon>
    </lineage>
</organism>
<reference evidence="1" key="2">
    <citation type="submission" date="2020-09" db="EMBL/GenBank/DDBJ databases">
        <authorList>
            <person name="Sun Q."/>
            <person name="Zhou Y."/>
        </authorList>
    </citation>
    <scope>NUCLEOTIDE SEQUENCE</scope>
    <source>
        <strain evidence="1">CGMCC 1.15493</strain>
    </source>
</reference>